<evidence type="ECO:0000259" key="4">
    <source>
        <dbReference type="Pfam" id="PF21530"/>
    </source>
</evidence>
<comment type="cofactor">
    <cofactor evidence="1">
        <name>Mg(2+)</name>
        <dbReference type="ChEBI" id="CHEBI:18420"/>
    </cofactor>
</comment>
<feature type="domain" description="DNA helicase Pif1-like 2B" evidence="4">
    <location>
        <begin position="515"/>
        <end position="557"/>
    </location>
</feature>
<dbReference type="GO" id="GO:0006281">
    <property type="term" value="P:DNA repair"/>
    <property type="evidence" value="ECO:0007669"/>
    <property type="project" value="UniProtKB-KW"/>
</dbReference>
<dbReference type="InterPro" id="IPR010285">
    <property type="entry name" value="DNA_helicase_pif1-like_DEAD"/>
</dbReference>
<feature type="region of interest" description="Disordered" evidence="2">
    <location>
        <begin position="1113"/>
        <end position="1132"/>
    </location>
</feature>
<proteinExistence type="inferred from homology"/>
<feature type="compositionally biased region" description="Low complexity" evidence="2">
    <location>
        <begin position="1177"/>
        <end position="1186"/>
    </location>
</feature>
<dbReference type="GO" id="GO:0016887">
    <property type="term" value="F:ATP hydrolysis activity"/>
    <property type="evidence" value="ECO:0007669"/>
    <property type="project" value="RHEA"/>
</dbReference>
<evidence type="ECO:0000256" key="2">
    <source>
        <dbReference type="SAM" id="MobiDB-lite"/>
    </source>
</evidence>
<dbReference type="GO" id="GO:0043139">
    <property type="term" value="F:5'-3' DNA helicase activity"/>
    <property type="evidence" value="ECO:0007669"/>
    <property type="project" value="UniProtKB-EC"/>
</dbReference>
<gene>
    <name evidence="5" type="ORF">STAS_20171</name>
</gene>
<dbReference type="Pfam" id="PF21530">
    <property type="entry name" value="Pif1_2B_dom"/>
    <property type="match status" value="1"/>
</dbReference>
<evidence type="ECO:0000313" key="6">
    <source>
        <dbReference type="Proteomes" id="UP000325081"/>
    </source>
</evidence>
<sequence length="1214" mass="137390">MVCFFYTLYSFIFALQVKGKFSEVLIEKVKVYFISVGLVIKELWILEDIIKRKTSLFIAFSVFCKDSKTSIQSTDNLRHLHVVDENTTSSSQPTGSPGNNTSGSAGKHKKVCQGLLDDIADGAIKLASHSTPDVLKELLFSSSEEAKLFRDCIRTVNNQFAFTSLGVKCDKNLTKRNQGIYTFKIQGQMYHFLNDLEASQNLQLYFHDTEHEVANRFKACPRISESIIEKVMYVLRDNPYAKFFRTLNEITNFDDYKITLKTFPELDQRVYNKPQTSQVAALWLDVEDNQEPSERDIRIYNRSGIPHKIQYYFGCYDPLQYPLLFPFGELGWHQGIEKLRTTVSKKAAQTYASVPIISPSDMESAEDLIEAEHGGTGKTFLYRALLADIRSKGYIALATATSGNGVEPTCSNNSVRLPPSLILGDANTEDALEQLIAIIYPDLQTTPVQNGNYGDKQNDTNPSFQMNRAILSTKNRFVDDINNKLINAFPGEMVEYLSFDEVDNPIHKGLYEDIINSLTPGGMPPHKLQLKVNAPVMLLRNLDPTEGLCNGTRLICKKLSRNIIHAQIAVGDFKGKNVFIHRIPLKPSNDDQVPVAYTRTQFPIRLCFAMTINKAQGQTLESVGIYLREPVFSHGQLYVALSSARQSSDIKFVIKPPFFSPHEFDITKNVVYNEVLEAASVTMSRIYLPIKEITENTNNWTALIQVVEKPPVHQSKNDSTMHYRRYLFTDKEGTKVAAVVYNTDIDEFAPPLLMPYKRYYVSGEKVRPEIPLYQVGDYKYKWTLVKGTNVEEYEEPLPPQLPCSIEIHPFANLHKYADTENPRNLLAVVVRAFPIKTIGANTTRELIIVNKEMKPMLLTLWNQFETDHGTTLANTIASANILLVMRSRVTTFHGLSLSTKVGTCLMVNPPIAAAADLKQWYIQNKAYVAKLIDEGEYENTDKLYPWPESNDITTVQKAMASLKYLKNYCNKERILYEDLLDKWKNQARRRQQSLWSATCSNCRKNYNMPPNTAMKCRSCQANTYVEARCRIPMVIKDETGTLYAMIYGTDAEKIIPFSGNDLYEAEKNGQDLKGEIEALIEKHRVVCFIKYTESAYHTILKLYTADDMNTEKNMLEDQPPRKDTPSSSSPQVVEKQLFTPTLKNVLQSVSMKIEKDPSIGSSETLVKKRINFESQPTASSSITTAAPSKQASPKPSQFNPETHADLPASPSKKS</sequence>
<keyword evidence="5" id="KW-0238">DNA-binding</keyword>
<feature type="compositionally biased region" description="Basic and acidic residues" evidence="2">
    <location>
        <begin position="1113"/>
        <end position="1124"/>
    </location>
</feature>
<dbReference type="AlphaFoldDB" id="A0A5A7QDR5"/>
<evidence type="ECO:0000256" key="1">
    <source>
        <dbReference type="RuleBase" id="RU363044"/>
    </source>
</evidence>
<keyword evidence="6" id="KW-1185">Reference proteome</keyword>
<dbReference type="PANTHER" id="PTHR10492">
    <property type="match status" value="1"/>
</dbReference>
<dbReference type="OrthoDB" id="1934841at2759"/>
<dbReference type="Proteomes" id="UP000325081">
    <property type="component" value="Unassembled WGS sequence"/>
</dbReference>
<name>A0A5A7QDR5_STRAF</name>
<keyword evidence="1" id="KW-0067">ATP-binding</keyword>
<dbReference type="SUPFAM" id="SSF50249">
    <property type="entry name" value="Nucleic acid-binding proteins"/>
    <property type="match status" value="3"/>
</dbReference>
<keyword evidence="1" id="KW-0378">Hydrolase</keyword>
<comment type="similarity">
    <text evidence="1">Belongs to the helicase family.</text>
</comment>
<dbReference type="InterPro" id="IPR027417">
    <property type="entry name" value="P-loop_NTPase"/>
</dbReference>
<accession>A0A5A7QDR5</accession>
<keyword evidence="1" id="KW-0233">DNA recombination</keyword>
<dbReference type="GO" id="GO:0005524">
    <property type="term" value="F:ATP binding"/>
    <property type="evidence" value="ECO:0007669"/>
    <property type="project" value="UniProtKB-KW"/>
</dbReference>
<dbReference type="Gene3D" id="2.40.50.140">
    <property type="entry name" value="Nucleic acid-binding proteins"/>
    <property type="match status" value="3"/>
</dbReference>
<comment type="caution">
    <text evidence="5">The sequence shown here is derived from an EMBL/GenBank/DDBJ whole genome shotgun (WGS) entry which is preliminary data.</text>
</comment>
<dbReference type="SUPFAM" id="SSF52540">
    <property type="entry name" value="P-loop containing nucleoside triphosphate hydrolases"/>
    <property type="match status" value="1"/>
</dbReference>
<dbReference type="PANTHER" id="PTHR10492:SF92">
    <property type="entry name" value="ATP-DEPENDENT DNA HELICASE"/>
    <property type="match status" value="1"/>
</dbReference>
<dbReference type="EC" id="5.6.2.3" evidence="1"/>
<reference evidence="6" key="1">
    <citation type="journal article" date="2019" name="Curr. Biol.">
        <title>Genome Sequence of Striga asiatica Provides Insight into the Evolution of Plant Parasitism.</title>
        <authorList>
            <person name="Yoshida S."/>
            <person name="Kim S."/>
            <person name="Wafula E.K."/>
            <person name="Tanskanen J."/>
            <person name="Kim Y.M."/>
            <person name="Honaas L."/>
            <person name="Yang Z."/>
            <person name="Spallek T."/>
            <person name="Conn C.E."/>
            <person name="Ichihashi Y."/>
            <person name="Cheong K."/>
            <person name="Cui S."/>
            <person name="Der J.P."/>
            <person name="Gundlach H."/>
            <person name="Jiao Y."/>
            <person name="Hori C."/>
            <person name="Ishida J.K."/>
            <person name="Kasahara H."/>
            <person name="Kiba T."/>
            <person name="Kim M.S."/>
            <person name="Koo N."/>
            <person name="Laohavisit A."/>
            <person name="Lee Y.H."/>
            <person name="Lumba S."/>
            <person name="McCourt P."/>
            <person name="Mortimer J.C."/>
            <person name="Mutuku J.M."/>
            <person name="Nomura T."/>
            <person name="Sasaki-Sekimoto Y."/>
            <person name="Seto Y."/>
            <person name="Wang Y."/>
            <person name="Wakatake T."/>
            <person name="Sakakibara H."/>
            <person name="Demura T."/>
            <person name="Yamaguchi S."/>
            <person name="Yoneyama K."/>
            <person name="Manabe R.I."/>
            <person name="Nelson D.C."/>
            <person name="Schulman A.H."/>
            <person name="Timko M.P."/>
            <person name="dePamphilis C.W."/>
            <person name="Choi D."/>
            <person name="Shirasu K."/>
        </authorList>
    </citation>
    <scope>NUCLEOTIDE SEQUENCE [LARGE SCALE GENOMIC DNA]</scope>
    <source>
        <strain evidence="6">cv. UVA1</strain>
    </source>
</reference>
<dbReference type="InterPro" id="IPR049163">
    <property type="entry name" value="Pif1-like_2B_dom"/>
</dbReference>
<keyword evidence="1" id="KW-0547">Nucleotide-binding</keyword>
<feature type="compositionally biased region" description="Low complexity" evidence="2">
    <location>
        <begin position="86"/>
        <end position="100"/>
    </location>
</feature>
<dbReference type="GO" id="GO:0006310">
    <property type="term" value="P:DNA recombination"/>
    <property type="evidence" value="ECO:0007669"/>
    <property type="project" value="UniProtKB-KW"/>
</dbReference>
<protein>
    <recommendedName>
        <fullName evidence="1">ATP-dependent DNA helicase</fullName>
        <ecNumber evidence="1">5.6.2.3</ecNumber>
    </recommendedName>
</protein>
<dbReference type="GO" id="GO:0003677">
    <property type="term" value="F:DNA binding"/>
    <property type="evidence" value="ECO:0007669"/>
    <property type="project" value="UniProtKB-KW"/>
</dbReference>
<dbReference type="InterPro" id="IPR012340">
    <property type="entry name" value="NA-bd_OB-fold"/>
</dbReference>
<feature type="compositionally biased region" description="Polar residues" evidence="2">
    <location>
        <begin position="1187"/>
        <end position="1200"/>
    </location>
</feature>
<organism evidence="5 6">
    <name type="scientific">Striga asiatica</name>
    <name type="common">Asiatic witchweed</name>
    <name type="synonym">Buchnera asiatica</name>
    <dbReference type="NCBI Taxonomy" id="4170"/>
    <lineage>
        <taxon>Eukaryota</taxon>
        <taxon>Viridiplantae</taxon>
        <taxon>Streptophyta</taxon>
        <taxon>Embryophyta</taxon>
        <taxon>Tracheophyta</taxon>
        <taxon>Spermatophyta</taxon>
        <taxon>Magnoliopsida</taxon>
        <taxon>eudicotyledons</taxon>
        <taxon>Gunneridae</taxon>
        <taxon>Pentapetalae</taxon>
        <taxon>asterids</taxon>
        <taxon>lamiids</taxon>
        <taxon>Lamiales</taxon>
        <taxon>Orobanchaceae</taxon>
        <taxon>Buchnereae</taxon>
        <taxon>Striga</taxon>
    </lineage>
</organism>
<comment type="catalytic activity">
    <reaction evidence="1">
        <text>ATP + H2O = ADP + phosphate + H(+)</text>
        <dbReference type="Rhea" id="RHEA:13065"/>
        <dbReference type="ChEBI" id="CHEBI:15377"/>
        <dbReference type="ChEBI" id="CHEBI:15378"/>
        <dbReference type="ChEBI" id="CHEBI:30616"/>
        <dbReference type="ChEBI" id="CHEBI:43474"/>
        <dbReference type="ChEBI" id="CHEBI:456216"/>
        <dbReference type="EC" id="5.6.2.3"/>
    </reaction>
</comment>
<feature type="region of interest" description="Disordered" evidence="2">
    <location>
        <begin position="1170"/>
        <end position="1214"/>
    </location>
</feature>
<keyword evidence="1" id="KW-0347">Helicase</keyword>
<evidence type="ECO:0000259" key="3">
    <source>
        <dbReference type="Pfam" id="PF05970"/>
    </source>
</evidence>
<dbReference type="GO" id="GO:0000723">
    <property type="term" value="P:telomere maintenance"/>
    <property type="evidence" value="ECO:0007669"/>
    <property type="project" value="InterPro"/>
</dbReference>
<feature type="domain" description="DNA helicase Pif1-like DEAD-box helicase" evidence="3">
    <location>
        <begin position="366"/>
        <end position="403"/>
    </location>
</feature>
<feature type="region of interest" description="Disordered" evidence="2">
    <location>
        <begin position="86"/>
        <end position="107"/>
    </location>
</feature>
<dbReference type="Pfam" id="PF05970">
    <property type="entry name" value="PIF1"/>
    <property type="match status" value="1"/>
</dbReference>
<dbReference type="EMBL" id="BKCP01006582">
    <property type="protein sequence ID" value="GER43330.1"/>
    <property type="molecule type" value="Genomic_DNA"/>
</dbReference>
<keyword evidence="1" id="KW-0234">DNA repair</keyword>
<keyword evidence="1" id="KW-0227">DNA damage</keyword>
<evidence type="ECO:0000313" key="5">
    <source>
        <dbReference type="EMBL" id="GER43330.1"/>
    </source>
</evidence>
<dbReference type="CDD" id="cd18809">
    <property type="entry name" value="SF1_C_RecD"/>
    <property type="match status" value="1"/>
</dbReference>